<organism evidence="2 3">
    <name type="scientific">Caerostris extrusa</name>
    <name type="common">Bark spider</name>
    <name type="synonym">Caerostris bankana</name>
    <dbReference type="NCBI Taxonomy" id="172846"/>
    <lineage>
        <taxon>Eukaryota</taxon>
        <taxon>Metazoa</taxon>
        <taxon>Ecdysozoa</taxon>
        <taxon>Arthropoda</taxon>
        <taxon>Chelicerata</taxon>
        <taxon>Arachnida</taxon>
        <taxon>Araneae</taxon>
        <taxon>Araneomorphae</taxon>
        <taxon>Entelegynae</taxon>
        <taxon>Araneoidea</taxon>
        <taxon>Araneidae</taxon>
        <taxon>Caerostris</taxon>
    </lineage>
</organism>
<evidence type="ECO:0000313" key="2">
    <source>
        <dbReference type="EMBL" id="GIX80555.1"/>
    </source>
</evidence>
<keyword evidence="3" id="KW-1185">Reference proteome</keyword>
<dbReference type="EMBL" id="BPLR01003045">
    <property type="protein sequence ID" value="GIX80555.1"/>
    <property type="molecule type" value="Genomic_DNA"/>
</dbReference>
<name>A0AAV4N9P7_CAEEX</name>
<reference evidence="2 3" key="1">
    <citation type="submission" date="2021-06" db="EMBL/GenBank/DDBJ databases">
        <title>Caerostris extrusa draft genome.</title>
        <authorList>
            <person name="Kono N."/>
            <person name="Arakawa K."/>
        </authorList>
    </citation>
    <scope>NUCLEOTIDE SEQUENCE [LARGE SCALE GENOMIC DNA]</scope>
</reference>
<gene>
    <name evidence="2" type="ORF">CEXT_578891</name>
</gene>
<evidence type="ECO:0000313" key="3">
    <source>
        <dbReference type="Proteomes" id="UP001054945"/>
    </source>
</evidence>
<protein>
    <submittedName>
        <fullName evidence="2">Uncharacterized protein</fullName>
    </submittedName>
</protein>
<feature type="compositionally biased region" description="Polar residues" evidence="1">
    <location>
        <begin position="50"/>
        <end position="63"/>
    </location>
</feature>
<proteinExistence type="predicted"/>
<sequence length="69" mass="7536">MNDPSQEKLRGDTMAAAESSITAINKSALLPLKLWHNTLRSNLIMDMSPRLSNSDCANDNGNYVDSRAA</sequence>
<feature type="region of interest" description="Disordered" evidence="1">
    <location>
        <begin position="50"/>
        <end position="69"/>
    </location>
</feature>
<comment type="caution">
    <text evidence="2">The sequence shown here is derived from an EMBL/GenBank/DDBJ whole genome shotgun (WGS) entry which is preliminary data.</text>
</comment>
<dbReference type="AlphaFoldDB" id="A0AAV4N9P7"/>
<dbReference type="Proteomes" id="UP001054945">
    <property type="component" value="Unassembled WGS sequence"/>
</dbReference>
<accession>A0AAV4N9P7</accession>
<evidence type="ECO:0000256" key="1">
    <source>
        <dbReference type="SAM" id="MobiDB-lite"/>
    </source>
</evidence>